<dbReference type="EMBL" id="AP024597">
    <property type="protein sequence ID" value="BCU68877.1"/>
    <property type="molecule type" value="Genomic_DNA"/>
</dbReference>
<keyword evidence="1" id="KW-0472">Membrane</keyword>
<dbReference type="KEGG" id="csty:KN1_01740"/>
<sequence length="541" mass="58356">MKRHLILVLTFVFLISLTTIASVQIGLKQVGTESVNSKSVTIYDVTPYNGGVVITLGYTNFTPSGTAHISSVLYVYFLNSTTKRLLYEVTVPSISYVYTYVGGGKLYVVVDMEAPPGSRLPYEADVYVFQGLTLVNTYTVEGILSYGGSIDEPVFNLSAPLLNKFFNVTVMLNSSNITLPRELYPVIALQLPKGVLIASYNMSYLGQFGGVAYAIPFNFTMYSYDGKTLWSGVYEIIPPEPLYLLSLSPGDIRTMPTEYLLVAEGFATVVGDQLFVINATSSSQLNVNGQTVNYTLVGINLSNGEVTTRVGMRSLSSGTALLNIGGELYAVTLGHHEVAVQKYNGTGFSTVYSSALTPQTGFFYYPGKYLIIVTPAPNGSDVTDIYSGGTVHYTLSGKVPDYFIAYGVVLLNDSGNFSLAFLNSNGIVRGEVGIGNITPAVFTLIKYPSVYVAQFNPLEYYVVKSYLNTSSSRLETVLVVYKAMLQNSTATTTVPYTTTSPATTTTAPHPSTPSSIPIDLAIAVIIVVVAIAAVVLVLKKK</sequence>
<protein>
    <submittedName>
        <fullName evidence="2">Uncharacterized protein</fullName>
    </submittedName>
</protein>
<accession>A0A8D5U433</accession>
<dbReference type="AlphaFoldDB" id="A0A8D5U433"/>
<dbReference type="RefSeq" id="WP_221288826.1">
    <property type="nucleotide sequence ID" value="NZ_AP024597.1"/>
</dbReference>
<keyword evidence="3" id="KW-1185">Reference proteome</keyword>
<feature type="transmembrane region" description="Helical" evidence="1">
    <location>
        <begin position="520"/>
        <end position="538"/>
    </location>
</feature>
<proteinExistence type="predicted"/>
<gene>
    <name evidence="2" type="ORF">KN1_01740</name>
</gene>
<dbReference type="Proteomes" id="UP000825123">
    <property type="component" value="Chromosome"/>
</dbReference>
<dbReference type="GeneID" id="66161927"/>
<organism evidence="2 3">
    <name type="scientific">Stygiolobus caldivivus</name>
    <dbReference type="NCBI Taxonomy" id="2824673"/>
    <lineage>
        <taxon>Archaea</taxon>
        <taxon>Thermoproteota</taxon>
        <taxon>Thermoprotei</taxon>
        <taxon>Sulfolobales</taxon>
        <taxon>Sulfolobaceae</taxon>
        <taxon>Stygiolobus</taxon>
    </lineage>
</organism>
<evidence type="ECO:0000256" key="1">
    <source>
        <dbReference type="SAM" id="Phobius"/>
    </source>
</evidence>
<name>A0A8D5U433_9CREN</name>
<reference evidence="2 3" key="1">
    <citation type="submission" date="2021-04" db="EMBL/GenBank/DDBJ databases">
        <title>Complete genome sequence of Stygiolobus sp. KN-1.</title>
        <authorList>
            <person name="Nakamura K."/>
            <person name="Sakai H."/>
            <person name="Kurosawa N."/>
        </authorList>
    </citation>
    <scope>NUCLEOTIDE SEQUENCE [LARGE SCALE GENOMIC DNA]</scope>
    <source>
        <strain evidence="2 3">KN-1</strain>
    </source>
</reference>
<evidence type="ECO:0000313" key="3">
    <source>
        <dbReference type="Proteomes" id="UP000825123"/>
    </source>
</evidence>
<keyword evidence="1" id="KW-1133">Transmembrane helix</keyword>
<keyword evidence="1" id="KW-0812">Transmembrane</keyword>
<evidence type="ECO:0000313" key="2">
    <source>
        <dbReference type="EMBL" id="BCU68877.1"/>
    </source>
</evidence>